<reference evidence="2" key="1">
    <citation type="journal article" date="2019" name="Int. J. Syst. Evol. Microbiol.">
        <title>The Global Catalogue of Microorganisms (GCM) 10K type strain sequencing project: providing services to taxonomists for standard genome sequencing and annotation.</title>
        <authorList>
            <consortium name="The Broad Institute Genomics Platform"/>
            <consortium name="The Broad Institute Genome Sequencing Center for Infectious Disease"/>
            <person name="Wu L."/>
            <person name="Ma J."/>
        </authorList>
    </citation>
    <scope>NUCLEOTIDE SEQUENCE [LARGE SCALE GENOMIC DNA]</scope>
    <source>
        <strain evidence="2">KCTC 52039</strain>
    </source>
</reference>
<name>A0ABV7IVJ1_9RHOB</name>
<accession>A0ABV7IVJ1</accession>
<evidence type="ECO:0008006" key="3">
    <source>
        <dbReference type="Google" id="ProtNLM"/>
    </source>
</evidence>
<dbReference type="SUPFAM" id="SSF55874">
    <property type="entry name" value="ATPase domain of HSP90 chaperone/DNA topoisomerase II/histidine kinase"/>
    <property type="match status" value="1"/>
</dbReference>
<evidence type="ECO:0000313" key="1">
    <source>
        <dbReference type="EMBL" id="MFC3179475.1"/>
    </source>
</evidence>
<keyword evidence="2" id="KW-1185">Reference proteome</keyword>
<dbReference type="RefSeq" id="WP_380071121.1">
    <property type="nucleotide sequence ID" value="NZ_JBHRTO010000001.1"/>
</dbReference>
<comment type="caution">
    <text evidence="1">The sequence shown here is derived from an EMBL/GenBank/DDBJ whole genome shotgun (WGS) entry which is preliminary data.</text>
</comment>
<evidence type="ECO:0000313" key="2">
    <source>
        <dbReference type="Proteomes" id="UP001595547"/>
    </source>
</evidence>
<gene>
    <name evidence="1" type="ORF">ACFOGH_00590</name>
</gene>
<protein>
    <recommendedName>
        <fullName evidence="3">ATP-binding protein</fullName>
    </recommendedName>
</protein>
<organism evidence="1 2">
    <name type="scientific">Cypionkella sinensis</name>
    <dbReference type="NCBI Taxonomy" id="1756043"/>
    <lineage>
        <taxon>Bacteria</taxon>
        <taxon>Pseudomonadati</taxon>
        <taxon>Pseudomonadota</taxon>
        <taxon>Alphaproteobacteria</taxon>
        <taxon>Rhodobacterales</taxon>
        <taxon>Paracoccaceae</taxon>
        <taxon>Cypionkella</taxon>
    </lineage>
</organism>
<dbReference type="Proteomes" id="UP001595547">
    <property type="component" value="Unassembled WGS sequence"/>
</dbReference>
<sequence>MPNIENRVRKLAKPSNHAQGLQPLFEAISNAFYAIEDRFEAKAGSEGLVRVTIRNLGHNDMLKIDVADNGIGLDQARFEAFCVIDTDFKRLKGGKGVGRLFWLDAFSDVVVRSSYIEKMQLVPRTFRFQLGNEDQIQNQAADIPTLLMSEPGVSISFSGLRIKAYQDHFPKRADTFLRYFSAHFIADFLVGAGPKVVVDIDGDITEFPKVISELVEGPAMETGQFETDDFGILEIKAFACDPSASTGLDGNHQLHLLGNGRTVESRKIDGLLGIAGIKAGEKEGLFFHACVSGEYLNDRVNEGRTAFNLSEKTLKELTRQCVEVVKSKLLLDQVEEYKIARRERFEDFISRHPIYGFEDTETQLSRVPFNATQPEDFAAGLVKYQIRKDEARQDAMEKVIATLEGVEDVPANFAETVVSAAKNLQDAERLSLAQHVVRRKLVLELMEKLIRRIKVQEGKPDGFHLEKTLHSFIVPMSVQGSEGLTPQSRDHDLWIVDERLAFTRGFASDVRLNKILKEGGTADRPDLLVWDVAYGLGAVDPNDKKGGVDVSEPLRKVMIVEFKRPGRRDYQKAEDQVEQQITKYLLQLKEGEVEAFGRERVRIAPDCIFYCYVVADIIGDLKTQLSSWKTTANRQGRLRMLEGEFQGSIEVIQWTDLVNDAWSRNQASLHAAGLRRR</sequence>
<dbReference type="EMBL" id="JBHRTO010000001">
    <property type="protein sequence ID" value="MFC3179475.1"/>
    <property type="molecule type" value="Genomic_DNA"/>
</dbReference>
<proteinExistence type="predicted"/>
<dbReference type="Gene3D" id="3.30.565.10">
    <property type="entry name" value="Histidine kinase-like ATPase, C-terminal domain"/>
    <property type="match status" value="1"/>
</dbReference>
<dbReference type="InterPro" id="IPR036890">
    <property type="entry name" value="HATPase_C_sf"/>
</dbReference>